<proteinExistence type="inferred from homology"/>
<evidence type="ECO:0000256" key="3">
    <source>
        <dbReference type="ARBA" id="ARBA00023002"/>
    </source>
</evidence>
<evidence type="ECO:0000313" key="6">
    <source>
        <dbReference type="Proteomes" id="UP000054481"/>
    </source>
</evidence>
<protein>
    <recommendedName>
        <fullName evidence="4">NAD(P)-binding domain-containing protein</fullName>
    </recommendedName>
</protein>
<evidence type="ECO:0000256" key="2">
    <source>
        <dbReference type="ARBA" id="ARBA00022857"/>
    </source>
</evidence>
<dbReference type="EMBL" id="KQ030604">
    <property type="protein sequence ID" value="KJZ70821.1"/>
    <property type="molecule type" value="Genomic_DNA"/>
</dbReference>
<feature type="domain" description="NAD(P)-binding" evidence="4">
    <location>
        <begin position="8"/>
        <end position="121"/>
    </location>
</feature>
<evidence type="ECO:0000313" key="5">
    <source>
        <dbReference type="EMBL" id="KJZ70821.1"/>
    </source>
</evidence>
<dbReference type="Proteomes" id="UP000054481">
    <property type="component" value="Unassembled WGS sequence"/>
</dbReference>
<dbReference type="OrthoDB" id="9974981at2759"/>
<organism evidence="5 6">
    <name type="scientific">Hirsutella minnesotensis 3608</name>
    <dbReference type="NCBI Taxonomy" id="1043627"/>
    <lineage>
        <taxon>Eukaryota</taxon>
        <taxon>Fungi</taxon>
        <taxon>Dikarya</taxon>
        <taxon>Ascomycota</taxon>
        <taxon>Pezizomycotina</taxon>
        <taxon>Sordariomycetes</taxon>
        <taxon>Hypocreomycetidae</taxon>
        <taxon>Hypocreales</taxon>
        <taxon>Ophiocordycipitaceae</taxon>
        <taxon>Hirsutella</taxon>
    </lineage>
</organism>
<dbReference type="Pfam" id="PF13460">
    <property type="entry name" value="NAD_binding_10"/>
    <property type="match status" value="1"/>
</dbReference>
<keyword evidence="3" id="KW-0560">Oxidoreductase</keyword>
<name>A0A0F7ZGF9_9HYPO</name>
<keyword evidence="2" id="KW-0521">NADP</keyword>
<keyword evidence="6" id="KW-1185">Reference proteome</keyword>
<reference evidence="5 6" key="1">
    <citation type="journal article" date="2014" name="Genome Biol. Evol.">
        <title>Comparative genomics and transcriptomics analyses reveal divergent lifestyle features of nematode endoparasitic fungus Hirsutella minnesotensis.</title>
        <authorList>
            <person name="Lai Y."/>
            <person name="Liu K."/>
            <person name="Zhang X."/>
            <person name="Zhang X."/>
            <person name="Li K."/>
            <person name="Wang N."/>
            <person name="Shu C."/>
            <person name="Wu Y."/>
            <person name="Wang C."/>
            <person name="Bushley K.E."/>
            <person name="Xiang M."/>
            <person name="Liu X."/>
        </authorList>
    </citation>
    <scope>NUCLEOTIDE SEQUENCE [LARGE SCALE GENOMIC DNA]</scope>
    <source>
        <strain evidence="5 6">3608</strain>
    </source>
</reference>
<dbReference type="InterPro" id="IPR036291">
    <property type="entry name" value="NAD(P)-bd_dom_sf"/>
</dbReference>
<dbReference type="GO" id="GO:0016491">
    <property type="term" value="F:oxidoreductase activity"/>
    <property type="evidence" value="ECO:0007669"/>
    <property type="project" value="UniProtKB-KW"/>
</dbReference>
<dbReference type="InterPro" id="IPR016040">
    <property type="entry name" value="NAD(P)-bd_dom"/>
</dbReference>
<evidence type="ECO:0000256" key="1">
    <source>
        <dbReference type="ARBA" id="ARBA00005725"/>
    </source>
</evidence>
<evidence type="ECO:0000259" key="4">
    <source>
        <dbReference type="Pfam" id="PF13460"/>
    </source>
</evidence>
<dbReference type="Gene3D" id="3.40.50.720">
    <property type="entry name" value="NAD(P)-binding Rossmann-like Domain"/>
    <property type="match status" value="1"/>
</dbReference>
<dbReference type="PANTHER" id="PTHR47706">
    <property type="entry name" value="NMRA-LIKE FAMILY PROTEIN"/>
    <property type="match status" value="1"/>
</dbReference>
<dbReference type="SUPFAM" id="SSF51735">
    <property type="entry name" value="NAD(P)-binding Rossmann-fold domains"/>
    <property type="match status" value="1"/>
</dbReference>
<gene>
    <name evidence="5" type="ORF">HIM_09780</name>
</gene>
<dbReference type="AlphaFoldDB" id="A0A0F7ZGF9"/>
<dbReference type="PANTHER" id="PTHR47706:SF9">
    <property type="entry name" value="NMRA-LIKE DOMAIN-CONTAINING PROTEIN-RELATED"/>
    <property type="match status" value="1"/>
</dbReference>
<sequence>MTAPIRKATGKLGSHILTALIETGFEVIAVQRKDSPNTLPHVINSVRADLTKQEDLMVAFNGEDAVVSAVPTPKFATEKIMIDAALAASVKRSIPWTDIGKAVAKVLGPSYFDETANQAVYMYSAAVNERMLTDLASKVTGIDFGTIEGGQIANVDVDQLMQETDEKWKKGDKSVVFNYFYQTMYGKGYGGGGFKEMSWNDGLGLKTMTDDDIEEAIRHAAKGLGILE</sequence>
<dbReference type="InterPro" id="IPR051609">
    <property type="entry name" value="NmrA/Isoflavone_reductase-like"/>
</dbReference>
<accession>A0A0F7ZGF9</accession>
<comment type="similarity">
    <text evidence="1">Belongs to the NmrA-type oxidoreductase family. Isoflavone reductase subfamily.</text>
</comment>